<dbReference type="GO" id="GO:0006744">
    <property type="term" value="P:ubiquinone biosynthetic process"/>
    <property type="evidence" value="ECO:0007669"/>
    <property type="project" value="UniProtKB-UniRule"/>
</dbReference>
<keyword evidence="1" id="KW-0831">Ubiquinone biosynthesis</keyword>
<dbReference type="HOGENOM" id="CLU_100130_1_0_6"/>
<dbReference type="Gene3D" id="3.30.1050.10">
    <property type="entry name" value="SCP2 sterol-binding domain"/>
    <property type="match status" value="1"/>
</dbReference>
<dbReference type="KEGG" id="fau:Fraau_3110"/>
<dbReference type="InterPro" id="IPR036527">
    <property type="entry name" value="SCP2_sterol-bd_dom_sf"/>
</dbReference>
<dbReference type="PANTHER" id="PTHR38693:SF1">
    <property type="entry name" value="UBIQUINONE BIOSYNTHESIS ACCESSORY FACTOR UBIJ"/>
    <property type="match status" value="1"/>
</dbReference>
<dbReference type="PANTHER" id="PTHR38693">
    <property type="entry name" value="UBIQUINONE BIOSYNTHESIS PROTEIN UBIJ"/>
    <property type="match status" value="1"/>
</dbReference>
<dbReference type="HAMAP" id="MF_02215">
    <property type="entry name" value="UbiJ"/>
    <property type="match status" value="1"/>
</dbReference>
<evidence type="ECO:0000256" key="1">
    <source>
        <dbReference type="HAMAP-Rule" id="MF_02215"/>
    </source>
</evidence>
<dbReference type="InterPro" id="IPR038989">
    <property type="entry name" value="UbiJ"/>
</dbReference>
<dbReference type="Pfam" id="PF02036">
    <property type="entry name" value="SCP2"/>
    <property type="match status" value="1"/>
</dbReference>
<feature type="domain" description="SCP2" evidence="3">
    <location>
        <begin position="26"/>
        <end position="125"/>
    </location>
</feature>
<proteinExistence type="inferred from homology"/>
<protein>
    <recommendedName>
        <fullName evidence="1">Ubiquinone biosynthesis accessory factor UbiJ</fullName>
    </recommendedName>
</protein>
<dbReference type="eggNOG" id="COG3165">
    <property type="taxonomic scope" value="Bacteria"/>
</dbReference>
<keyword evidence="5" id="KW-1185">Reference proteome</keyword>
<gene>
    <name evidence="1" type="primary">ubiJ</name>
    <name evidence="4" type="ordered locus">Fraau_3110</name>
</gene>
<comment type="pathway">
    <text evidence="1">Cofactor biosynthesis; ubiquinone biosynthesis.</text>
</comment>
<feature type="coiled-coil region" evidence="2">
    <location>
        <begin position="187"/>
        <end position="214"/>
    </location>
</feature>
<comment type="similarity">
    <text evidence="1">Belongs to the UbiJ family.</text>
</comment>
<evidence type="ECO:0000313" key="5">
    <source>
        <dbReference type="Proteomes" id="UP000005234"/>
    </source>
</evidence>
<keyword evidence="1" id="KW-0963">Cytoplasm</keyword>
<dbReference type="AlphaFoldDB" id="H8L0E2"/>
<dbReference type="RefSeq" id="WP_014404440.1">
    <property type="nucleotide sequence ID" value="NC_017033.1"/>
</dbReference>
<evidence type="ECO:0000313" key="4">
    <source>
        <dbReference type="EMBL" id="AFC87437.1"/>
    </source>
</evidence>
<dbReference type="EMBL" id="CP003350">
    <property type="protein sequence ID" value="AFC87437.1"/>
    <property type="molecule type" value="Genomic_DNA"/>
</dbReference>
<dbReference type="STRING" id="767434.Fraau_3110"/>
<keyword evidence="2" id="KW-0175">Coiled coil</keyword>
<organism evidence="4 5">
    <name type="scientific">Frateuria aurantia (strain ATCC 33424 / DSM 6220 / KCTC 2777 / LMG 1558 / NBRC 3245 / NCIMB 13370)</name>
    <name type="common">Acetobacter aurantius</name>
    <dbReference type="NCBI Taxonomy" id="767434"/>
    <lineage>
        <taxon>Bacteria</taxon>
        <taxon>Pseudomonadati</taxon>
        <taxon>Pseudomonadota</taxon>
        <taxon>Gammaproteobacteria</taxon>
        <taxon>Lysobacterales</taxon>
        <taxon>Rhodanobacteraceae</taxon>
        <taxon>Frateuria</taxon>
    </lineage>
</organism>
<dbReference type="SUPFAM" id="SSF55718">
    <property type="entry name" value="SCP-like"/>
    <property type="match status" value="1"/>
</dbReference>
<evidence type="ECO:0000259" key="3">
    <source>
        <dbReference type="Pfam" id="PF02036"/>
    </source>
</evidence>
<accession>H8L0E2</accession>
<sequence>MTEATPLLTLPRPLRRIAAHTLKLVLNQALALDPQTRQRLRGLDGRMLQVHLTGPELTLVIAVEDGLIDIRPAHDDSDLRISATPGSLLAMAVRRISGHMDEAAVGGKVDIAGDAELARRLERLMSQYSADTEAAMSQRFGNVIGVPLAQALARAREALRRHGRNSVEDSAAWLREESRLSIAPGEMDRFLDQVDLLRERSERFEARYERVRRQLQEARS</sequence>
<dbReference type="GO" id="GO:0005737">
    <property type="term" value="C:cytoplasm"/>
    <property type="evidence" value="ECO:0007669"/>
    <property type="project" value="UniProtKB-SubCell"/>
</dbReference>
<dbReference type="UniPathway" id="UPA00232"/>
<comment type="function">
    <text evidence="1">Required for ubiquinone (coenzyme Q) biosynthesis. Binds hydrophobic ubiquinone biosynthetic intermediates via its SCP2 domain and is essential for the stability of the Ubi complex. May constitute a docking platform where Ubi enzymes assemble and access their SCP2-bound polyprenyl substrates.</text>
</comment>
<dbReference type="OrthoDB" id="5965909at2"/>
<comment type="subcellular location">
    <subcellularLocation>
        <location evidence="1">Cytoplasm</location>
    </subcellularLocation>
</comment>
<reference evidence="4" key="1">
    <citation type="submission" date="2012-02" db="EMBL/GenBank/DDBJ databases">
        <title>The complete genome of Frateuria aurantia DSM 6220.</title>
        <authorList>
            <consortium name="US DOE Joint Genome Institute (JGI-PGF)"/>
            <person name="Lucas S."/>
            <person name="Copeland A."/>
            <person name="Lapidus A."/>
            <person name="Glavina del Rio T."/>
            <person name="Dalin E."/>
            <person name="Tice H."/>
            <person name="Bruce D."/>
            <person name="Goodwin L."/>
            <person name="Pitluck S."/>
            <person name="Peters L."/>
            <person name="Ovchinnikova G."/>
            <person name="Teshima H."/>
            <person name="Kyrpides N."/>
            <person name="Mavromatis K."/>
            <person name="Ivanova N."/>
            <person name="Brettin T."/>
            <person name="Detter J.C."/>
            <person name="Han C."/>
            <person name="Larimer F."/>
            <person name="Land M."/>
            <person name="Hauser L."/>
            <person name="Markowitz V."/>
            <person name="Cheng J.-F."/>
            <person name="Hugenholtz P."/>
            <person name="Woyke T."/>
            <person name="Wu D."/>
            <person name="Brambilla E."/>
            <person name="Klenk H.-P."/>
            <person name="Eisen J.A."/>
        </authorList>
    </citation>
    <scope>NUCLEOTIDE SEQUENCE</scope>
    <source>
        <strain evidence="4">DSM 6220</strain>
    </source>
</reference>
<name>H8L0E2_FRAAD</name>
<dbReference type="InterPro" id="IPR003033">
    <property type="entry name" value="SCP2_sterol-bd_dom"/>
</dbReference>
<evidence type="ECO:0000256" key="2">
    <source>
        <dbReference type="SAM" id="Coils"/>
    </source>
</evidence>
<dbReference type="Proteomes" id="UP000005234">
    <property type="component" value="Chromosome"/>
</dbReference>